<dbReference type="InterPro" id="IPR010910">
    <property type="entry name" value="Nitrate/nitrite_sensing_bac"/>
</dbReference>
<dbReference type="GO" id="GO:0007165">
    <property type="term" value="P:signal transduction"/>
    <property type="evidence" value="ECO:0007669"/>
    <property type="project" value="UniProtKB-KW"/>
</dbReference>
<evidence type="ECO:0000259" key="7">
    <source>
        <dbReference type="PROSITE" id="PS50111"/>
    </source>
</evidence>
<evidence type="ECO:0000256" key="1">
    <source>
        <dbReference type="ARBA" id="ARBA00004370"/>
    </source>
</evidence>
<gene>
    <name evidence="10" type="ORF">GLW01_04755</name>
</gene>
<feature type="transmembrane region" description="Helical" evidence="6">
    <location>
        <begin position="309"/>
        <end position="336"/>
    </location>
</feature>
<dbReference type="PANTHER" id="PTHR32089">
    <property type="entry name" value="METHYL-ACCEPTING CHEMOTAXIS PROTEIN MCPB"/>
    <property type="match status" value="1"/>
</dbReference>
<accession>A0A9X4YB94</accession>
<dbReference type="RefSeq" id="WP_160898304.1">
    <property type="nucleotide sequence ID" value="NZ_WMEX01000002.1"/>
</dbReference>
<feature type="domain" description="HAMP" evidence="8">
    <location>
        <begin position="336"/>
        <end position="389"/>
    </location>
</feature>
<dbReference type="Proteomes" id="UP000460751">
    <property type="component" value="Unassembled WGS sequence"/>
</dbReference>
<dbReference type="InterPro" id="IPR004090">
    <property type="entry name" value="Chemotax_Me-accpt_rcpt"/>
</dbReference>
<organism evidence="10 11">
    <name type="scientific">Vreelandella halophila</name>
    <dbReference type="NCBI Taxonomy" id="86177"/>
    <lineage>
        <taxon>Bacteria</taxon>
        <taxon>Pseudomonadati</taxon>
        <taxon>Pseudomonadota</taxon>
        <taxon>Gammaproteobacteria</taxon>
        <taxon>Oceanospirillales</taxon>
        <taxon>Halomonadaceae</taxon>
        <taxon>Vreelandella</taxon>
    </lineage>
</organism>
<dbReference type="InterPro" id="IPR003660">
    <property type="entry name" value="HAMP_dom"/>
</dbReference>
<dbReference type="SMART" id="SM00283">
    <property type="entry name" value="MA"/>
    <property type="match status" value="1"/>
</dbReference>
<dbReference type="GO" id="GO:0006935">
    <property type="term" value="P:chemotaxis"/>
    <property type="evidence" value="ECO:0007669"/>
    <property type="project" value="InterPro"/>
</dbReference>
<feature type="domain" description="NIT" evidence="9">
    <location>
        <begin position="53"/>
        <end position="305"/>
    </location>
</feature>
<keyword evidence="11" id="KW-1185">Reference proteome</keyword>
<keyword evidence="6" id="KW-1133">Transmembrane helix</keyword>
<dbReference type="PROSITE" id="PS50906">
    <property type="entry name" value="NIT"/>
    <property type="match status" value="1"/>
</dbReference>
<dbReference type="InterPro" id="IPR013587">
    <property type="entry name" value="Nitrate/nitrite_sensing"/>
</dbReference>
<dbReference type="Gene3D" id="1.10.287.950">
    <property type="entry name" value="Methyl-accepting chemotaxis protein"/>
    <property type="match status" value="1"/>
</dbReference>
<comment type="similarity">
    <text evidence="3">Belongs to the methyl-accepting chemotaxis (MCP) protein family.</text>
</comment>
<proteinExistence type="inferred from homology"/>
<keyword evidence="2 4" id="KW-0807">Transducer</keyword>
<dbReference type="CDD" id="cd11386">
    <property type="entry name" value="MCP_signal"/>
    <property type="match status" value="1"/>
</dbReference>
<evidence type="ECO:0000256" key="2">
    <source>
        <dbReference type="ARBA" id="ARBA00023224"/>
    </source>
</evidence>
<dbReference type="FunFam" id="1.10.287.950:FF:000001">
    <property type="entry name" value="Methyl-accepting chemotaxis sensory transducer"/>
    <property type="match status" value="1"/>
</dbReference>
<dbReference type="AlphaFoldDB" id="A0A9X4YB94"/>
<feature type="domain" description="Methyl-accepting transducer" evidence="7">
    <location>
        <begin position="394"/>
        <end position="630"/>
    </location>
</feature>
<evidence type="ECO:0000259" key="9">
    <source>
        <dbReference type="PROSITE" id="PS50906"/>
    </source>
</evidence>
<dbReference type="Pfam" id="PF00015">
    <property type="entry name" value="MCPsignal"/>
    <property type="match status" value="1"/>
</dbReference>
<evidence type="ECO:0000256" key="4">
    <source>
        <dbReference type="PROSITE-ProRule" id="PRU00284"/>
    </source>
</evidence>
<dbReference type="GO" id="GO:0004888">
    <property type="term" value="F:transmembrane signaling receptor activity"/>
    <property type="evidence" value="ECO:0007669"/>
    <property type="project" value="InterPro"/>
</dbReference>
<feature type="compositionally biased region" description="Low complexity" evidence="5">
    <location>
        <begin position="402"/>
        <end position="415"/>
    </location>
</feature>
<protein>
    <submittedName>
        <fullName evidence="10">Chemotaxis protein</fullName>
    </submittedName>
</protein>
<dbReference type="OrthoDB" id="2489132at2"/>
<sequence>MAFIDRLSMRGKMLSLAFPALLVILWFATTDIFQNYNEYREGYALQGMMELVEAGAPVIEHLQRERGRSAVFFAAEKQSSDAATAMHNQRKRTDDATRRYREAVSKLEAVYKFPDMIKANIDQVARALDELSGKRRAIDNHDFSAGESASTYTSLITTLLERERQIVRRATNPGITRQLSAYYLISQATEMAGRERAAGAGMIRSNNVDLAGSARIAGLFGRQEALFTQAGAMLDRQERTALAEKLDNTDEATMGQLRETLTSDREGVDELSAEQWFSTSTQRIETLNRIGESLLQEVSSQTGLLLSSAWKGLVTTSVIALIIVGIVLTLVALITIQINRQVRDLLNGLSAAMEKKDLSTPLPVQSNDEIGTISTKINELFSRFGEALRGIEKASVQLATATEETSSTAQENATEVKNQQQNIEQVAASTEEMSSTSEEISQNTQQVADAASSATEKSQSGEQALRSSVERITSLANSVDNVNSVINDLEQRSGSITKMIDVIGQVAEQTNLLALNAAIEAARAGEHGRGFAVVADEVRNLAKKTQESTREIEGIISSFQEITENASRSVGESHALANQTCEQAKDLEQTFAEILNDVNCISDMSSQIATASEEQVTTTRELAGRMESISGSAVQTLSGAEEISGVSSEQAKLARELQDMANEFSVCEG</sequence>
<evidence type="ECO:0000256" key="6">
    <source>
        <dbReference type="SAM" id="Phobius"/>
    </source>
</evidence>
<evidence type="ECO:0000256" key="5">
    <source>
        <dbReference type="SAM" id="MobiDB-lite"/>
    </source>
</evidence>
<name>A0A9X4YB94_9GAMM</name>
<dbReference type="Pfam" id="PF08376">
    <property type="entry name" value="NIT"/>
    <property type="match status" value="1"/>
</dbReference>
<evidence type="ECO:0000313" key="11">
    <source>
        <dbReference type="Proteomes" id="UP000460751"/>
    </source>
</evidence>
<feature type="region of interest" description="Disordered" evidence="5">
    <location>
        <begin position="402"/>
        <end position="421"/>
    </location>
</feature>
<feature type="region of interest" description="Disordered" evidence="5">
    <location>
        <begin position="426"/>
        <end position="466"/>
    </location>
</feature>
<dbReference type="CDD" id="cd06225">
    <property type="entry name" value="HAMP"/>
    <property type="match status" value="1"/>
</dbReference>
<dbReference type="PRINTS" id="PR00260">
    <property type="entry name" value="CHEMTRNSDUCR"/>
</dbReference>
<evidence type="ECO:0000313" key="10">
    <source>
        <dbReference type="EMBL" id="MYL26100.1"/>
    </source>
</evidence>
<dbReference type="PANTHER" id="PTHR32089:SF112">
    <property type="entry name" value="LYSOZYME-LIKE PROTEIN-RELATED"/>
    <property type="match status" value="1"/>
</dbReference>
<dbReference type="SUPFAM" id="SSF58104">
    <property type="entry name" value="Methyl-accepting chemotaxis protein (MCP) signaling domain"/>
    <property type="match status" value="1"/>
</dbReference>
<dbReference type="InterPro" id="IPR004089">
    <property type="entry name" value="MCPsignal_dom"/>
</dbReference>
<dbReference type="PROSITE" id="PS50111">
    <property type="entry name" value="CHEMOTAXIS_TRANSDUC_2"/>
    <property type="match status" value="1"/>
</dbReference>
<evidence type="ECO:0000259" key="8">
    <source>
        <dbReference type="PROSITE" id="PS50885"/>
    </source>
</evidence>
<dbReference type="GO" id="GO:0016020">
    <property type="term" value="C:membrane"/>
    <property type="evidence" value="ECO:0007669"/>
    <property type="project" value="UniProtKB-SubCell"/>
</dbReference>
<comment type="subcellular location">
    <subcellularLocation>
        <location evidence="1">Membrane</location>
    </subcellularLocation>
</comment>
<feature type="compositionally biased region" description="Low complexity" evidence="5">
    <location>
        <begin position="429"/>
        <end position="439"/>
    </location>
</feature>
<keyword evidence="6" id="KW-0472">Membrane</keyword>
<dbReference type="PROSITE" id="PS50885">
    <property type="entry name" value="HAMP"/>
    <property type="match status" value="1"/>
</dbReference>
<feature type="compositionally biased region" description="Polar residues" evidence="5">
    <location>
        <begin position="440"/>
        <end position="466"/>
    </location>
</feature>
<keyword evidence="6" id="KW-0812">Transmembrane</keyword>
<reference evidence="10 11" key="1">
    <citation type="submission" date="2019-11" db="EMBL/GenBank/DDBJ databases">
        <title>Genome sequences of 17 halophilic strains isolated from different environments.</title>
        <authorList>
            <person name="Furrow R.E."/>
        </authorList>
    </citation>
    <scope>NUCLEOTIDE SEQUENCE [LARGE SCALE GENOMIC DNA]</scope>
    <source>
        <strain evidence="10 11">22507_15_FS</strain>
    </source>
</reference>
<comment type="caution">
    <text evidence="10">The sequence shown here is derived from an EMBL/GenBank/DDBJ whole genome shotgun (WGS) entry which is preliminary data.</text>
</comment>
<evidence type="ECO:0000256" key="3">
    <source>
        <dbReference type="ARBA" id="ARBA00029447"/>
    </source>
</evidence>
<dbReference type="EMBL" id="WMEX01000002">
    <property type="protein sequence ID" value="MYL26100.1"/>
    <property type="molecule type" value="Genomic_DNA"/>
</dbReference>